<sequence length="290" mass="33159">MTFSYSLESSLKSFNQSNAAPSPDHCTLIKNSLLSLCTKSAHLRDIIAEQEEAIAKLSLTLHRYEESREEMLFEQSRVQNLIERHRQALSSPIRNLPIDIMREIFRLASSNAADVTDFPWTATHICREWRAIATQTLTLWSKIHIITDQKIGIRTYHLMHMPELQSCLSSKLSKKTVGCSETVGRALELSGNVLLVVSFLQDVINTEERAVSDDSKMLDLLLDHTPRWKVAYLKFYHCRSGKSFGDRFRRLRGRVPMLERIAIEASFYPPDTNEFLAVAPQLSTVAIRDH</sequence>
<keyword evidence="3" id="KW-1185">Reference proteome</keyword>
<gene>
    <name evidence="2" type="ORF">EV421DRAFT_1935523</name>
</gene>
<reference evidence="2" key="1">
    <citation type="submission" date="2023-06" db="EMBL/GenBank/DDBJ databases">
        <authorList>
            <consortium name="Lawrence Berkeley National Laboratory"/>
            <person name="Ahrendt S."/>
            <person name="Sahu N."/>
            <person name="Indic B."/>
            <person name="Wong-Bajracharya J."/>
            <person name="Merenyi Z."/>
            <person name="Ke H.-M."/>
            <person name="Monk M."/>
            <person name="Kocsube S."/>
            <person name="Drula E."/>
            <person name="Lipzen A."/>
            <person name="Balint B."/>
            <person name="Henrissat B."/>
            <person name="Andreopoulos B."/>
            <person name="Martin F.M."/>
            <person name="Harder C.B."/>
            <person name="Rigling D."/>
            <person name="Ford K.L."/>
            <person name="Foster G.D."/>
            <person name="Pangilinan J."/>
            <person name="Papanicolaou A."/>
            <person name="Barry K."/>
            <person name="LaButti K."/>
            <person name="Viragh M."/>
            <person name="Koriabine M."/>
            <person name="Yan M."/>
            <person name="Riley R."/>
            <person name="Champramary S."/>
            <person name="Plett K.L."/>
            <person name="Tsai I.J."/>
            <person name="Slot J."/>
            <person name="Sipos G."/>
            <person name="Plett J."/>
            <person name="Nagy L.G."/>
            <person name="Grigoriev I.V."/>
        </authorList>
    </citation>
    <scope>NUCLEOTIDE SEQUENCE</scope>
    <source>
        <strain evidence="2">FPL87.14</strain>
    </source>
</reference>
<evidence type="ECO:0000313" key="3">
    <source>
        <dbReference type="Proteomes" id="UP001175226"/>
    </source>
</evidence>
<organism evidence="2 3">
    <name type="scientific">Armillaria borealis</name>
    <dbReference type="NCBI Taxonomy" id="47425"/>
    <lineage>
        <taxon>Eukaryota</taxon>
        <taxon>Fungi</taxon>
        <taxon>Dikarya</taxon>
        <taxon>Basidiomycota</taxon>
        <taxon>Agaricomycotina</taxon>
        <taxon>Agaricomycetes</taxon>
        <taxon>Agaricomycetidae</taxon>
        <taxon>Agaricales</taxon>
        <taxon>Marasmiineae</taxon>
        <taxon>Physalacriaceae</taxon>
        <taxon>Armillaria</taxon>
    </lineage>
</organism>
<feature type="coiled-coil region" evidence="1">
    <location>
        <begin position="47"/>
        <end position="84"/>
    </location>
</feature>
<name>A0AA39MEC5_9AGAR</name>
<proteinExistence type="predicted"/>
<comment type="caution">
    <text evidence="2">The sequence shown here is derived from an EMBL/GenBank/DDBJ whole genome shotgun (WGS) entry which is preliminary data.</text>
</comment>
<evidence type="ECO:0000313" key="2">
    <source>
        <dbReference type="EMBL" id="KAK0430400.1"/>
    </source>
</evidence>
<dbReference type="AlphaFoldDB" id="A0AA39MEC5"/>
<dbReference type="Proteomes" id="UP001175226">
    <property type="component" value="Unassembled WGS sequence"/>
</dbReference>
<dbReference type="EMBL" id="JAUEPT010000151">
    <property type="protein sequence ID" value="KAK0430400.1"/>
    <property type="molecule type" value="Genomic_DNA"/>
</dbReference>
<evidence type="ECO:0000256" key="1">
    <source>
        <dbReference type="SAM" id="Coils"/>
    </source>
</evidence>
<evidence type="ECO:0008006" key="4">
    <source>
        <dbReference type="Google" id="ProtNLM"/>
    </source>
</evidence>
<keyword evidence="1" id="KW-0175">Coiled coil</keyword>
<accession>A0AA39MEC5</accession>
<protein>
    <recommendedName>
        <fullName evidence="4">F-box domain-containing protein</fullName>
    </recommendedName>
</protein>